<keyword evidence="1" id="KW-0812">Transmembrane</keyword>
<proteinExistence type="predicted"/>
<evidence type="ECO:0000256" key="1">
    <source>
        <dbReference type="SAM" id="Phobius"/>
    </source>
</evidence>
<evidence type="ECO:0000313" key="2">
    <source>
        <dbReference type="EMBL" id="VHO02316.1"/>
    </source>
</evidence>
<reference evidence="2" key="1">
    <citation type="submission" date="2019-04" db="EMBL/GenBank/DDBJ databases">
        <authorList>
            <person name="Brambilla D."/>
        </authorList>
    </citation>
    <scope>NUCLEOTIDE SEQUENCE</scope>
    <source>
        <strain evidence="2">BAL1</strain>
    </source>
</reference>
<name>A0A486XKW1_9GAMM</name>
<organism evidence="2">
    <name type="scientific">Rheinheimera sp. BAL341</name>
    <dbReference type="NCBI Taxonomy" id="1708203"/>
    <lineage>
        <taxon>Bacteria</taxon>
        <taxon>Pseudomonadati</taxon>
        <taxon>Pseudomonadota</taxon>
        <taxon>Gammaproteobacteria</taxon>
        <taxon>Chromatiales</taxon>
        <taxon>Chromatiaceae</taxon>
        <taxon>Rheinheimera</taxon>
    </lineage>
</organism>
<dbReference type="AlphaFoldDB" id="A0A486XKW1"/>
<gene>
    <name evidence="2" type="ORF">BAL341_730</name>
</gene>
<dbReference type="EMBL" id="CAAJGR010000064">
    <property type="protein sequence ID" value="VHO02316.1"/>
    <property type="molecule type" value="Genomic_DNA"/>
</dbReference>
<accession>A0A486XKW1</accession>
<sequence>MSSYHQIVYFSDIYYIEPSESYLKDLSEVFFDFKQKPDVVGYVSLVGLFSVIWGVFFG</sequence>
<keyword evidence="1" id="KW-0472">Membrane</keyword>
<protein>
    <submittedName>
        <fullName evidence="2">Uncharacterized protein</fullName>
    </submittedName>
</protein>
<keyword evidence="1" id="KW-1133">Transmembrane helix</keyword>
<feature type="transmembrane region" description="Helical" evidence="1">
    <location>
        <begin position="39"/>
        <end position="57"/>
    </location>
</feature>